<sequence length="76" mass="8436">MVAFNGSDPFRGTGQLPMMLGGAGRLRGELLSHKSVIYNIFFYKLLDLVLLKLLFSTSLKKFQTWNLLGQADSGGR</sequence>
<name>A0A2L1GNT3_9BACT</name>
<proteinExistence type="predicted"/>
<dbReference type="AlphaFoldDB" id="A0A2L1GNT3"/>
<reference evidence="1" key="2">
    <citation type="journal article" date="2018" name="MBio">
        <title>Insights into the evolution of host association through the isolation and characterization of a novel human periodontal pathobiont, Desulfobulbus oralis.</title>
        <authorList>
            <person name="Cross K.L."/>
            <person name="Chirania P."/>
            <person name="Xiong W."/>
            <person name="Beall C.J."/>
            <person name="Elkins J.G."/>
            <person name="Giannone R.J."/>
            <person name="Griffen A.L."/>
            <person name="Guss A.M."/>
            <person name="Hettich R.L."/>
            <person name="Joshi S.S."/>
            <person name="Mokrzan E.M."/>
            <person name="Martin R.K."/>
            <person name="Zhulin I.B."/>
            <person name="Leys E.J."/>
            <person name="Podar M."/>
        </authorList>
    </citation>
    <scope>NUCLEOTIDE SEQUENCE [LARGE SCALE GENOMIC DNA]</scope>
    <source>
        <strain evidence="1">ORNL</strain>
    </source>
</reference>
<keyword evidence="2" id="KW-1185">Reference proteome</keyword>
<dbReference type="KEGG" id="deo:CAY53_07650"/>
<evidence type="ECO:0000313" key="1">
    <source>
        <dbReference type="EMBL" id="AVD71355.1"/>
    </source>
</evidence>
<dbReference type="EMBL" id="CP021255">
    <property type="protein sequence ID" value="AVD71355.1"/>
    <property type="molecule type" value="Genomic_DNA"/>
</dbReference>
<organism evidence="1 2">
    <name type="scientific">Desulfobulbus oralis</name>
    <dbReference type="NCBI Taxonomy" id="1986146"/>
    <lineage>
        <taxon>Bacteria</taxon>
        <taxon>Pseudomonadati</taxon>
        <taxon>Thermodesulfobacteriota</taxon>
        <taxon>Desulfobulbia</taxon>
        <taxon>Desulfobulbales</taxon>
        <taxon>Desulfobulbaceae</taxon>
        <taxon>Desulfobulbus</taxon>
    </lineage>
</organism>
<reference evidence="1" key="1">
    <citation type="submission" date="2017-05" db="EMBL/GenBank/DDBJ databases">
        <authorList>
            <person name="Song R."/>
            <person name="Chenine A.L."/>
            <person name="Ruprecht R.M."/>
        </authorList>
    </citation>
    <scope>NUCLEOTIDE SEQUENCE</scope>
    <source>
        <strain evidence="1">ORNL</strain>
    </source>
</reference>
<dbReference type="Proteomes" id="UP000239867">
    <property type="component" value="Chromosome"/>
</dbReference>
<protein>
    <submittedName>
        <fullName evidence="1">Uncharacterized protein</fullName>
    </submittedName>
</protein>
<gene>
    <name evidence="1" type="ORF">CAY53_07650</name>
</gene>
<evidence type="ECO:0000313" key="2">
    <source>
        <dbReference type="Proteomes" id="UP000239867"/>
    </source>
</evidence>
<accession>A0A2L1GNT3</accession>